<organism evidence="2 3">
    <name type="scientific">Carboxylicivirga mesophila</name>
    <dbReference type="NCBI Taxonomy" id="1166478"/>
    <lineage>
        <taxon>Bacteria</taxon>
        <taxon>Pseudomonadati</taxon>
        <taxon>Bacteroidota</taxon>
        <taxon>Bacteroidia</taxon>
        <taxon>Marinilabiliales</taxon>
        <taxon>Marinilabiliaceae</taxon>
        <taxon>Carboxylicivirga</taxon>
    </lineage>
</organism>
<feature type="transmembrane region" description="Helical" evidence="1">
    <location>
        <begin position="95"/>
        <end position="114"/>
    </location>
</feature>
<sequence length="119" mass="12581">MRLAYFNIAFVTLQNTPMDVLAKQFHRGAGHSQHKINYFINLNFVIMKNLNELGVQEMSKKEMKTINAGGLSDLFTVVGVPLAGVGVAVGIATGGVGFALVGAAFAAGALISWANDVGR</sequence>
<evidence type="ECO:0008006" key="4">
    <source>
        <dbReference type="Google" id="ProtNLM"/>
    </source>
</evidence>
<reference evidence="2 3" key="1">
    <citation type="journal article" date="2014" name="Int. J. Syst. Evol. Microbiol.">
        <title>Carboxylicivirga gen. nov. in the family Marinilabiliaceae with two novel species, Carboxylicivirga mesophila sp. nov. and Carboxylicivirga taeanensis sp. nov., and reclassification of Cytophaga fermentans as Saccharicrinis fermentans gen. nov., comb. nov.</title>
        <authorList>
            <person name="Yang S.H."/>
            <person name="Seo H.S."/>
            <person name="Woo J.H."/>
            <person name="Oh H.M."/>
            <person name="Jang H."/>
            <person name="Lee J.H."/>
            <person name="Kim S.J."/>
            <person name="Kwon K.K."/>
        </authorList>
    </citation>
    <scope>NUCLEOTIDE SEQUENCE [LARGE SCALE GENOMIC DNA]</scope>
    <source>
        <strain evidence="2 3">JCM 18290</strain>
    </source>
</reference>
<proteinExistence type="predicted"/>
<keyword evidence="1" id="KW-0812">Transmembrane</keyword>
<name>A0ABS5K5L2_9BACT</name>
<keyword evidence="1" id="KW-1133">Transmembrane helix</keyword>
<dbReference type="EMBL" id="JAGUCN010000001">
    <property type="protein sequence ID" value="MBS2209821.1"/>
    <property type="molecule type" value="Genomic_DNA"/>
</dbReference>
<evidence type="ECO:0000256" key="1">
    <source>
        <dbReference type="SAM" id="Phobius"/>
    </source>
</evidence>
<feature type="transmembrane region" description="Helical" evidence="1">
    <location>
        <begin position="68"/>
        <end position="89"/>
    </location>
</feature>
<dbReference type="Proteomes" id="UP000721861">
    <property type="component" value="Unassembled WGS sequence"/>
</dbReference>
<accession>A0ABS5K5L2</accession>
<gene>
    <name evidence="2" type="ORF">KEM09_00290</name>
</gene>
<protein>
    <recommendedName>
        <fullName evidence="4">Bacteriocin</fullName>
    </recommendedName>
</protein>
<comment type="caution">
    <text evidence="2">The sequence shown here is derived from an EMBL/GenBank/DDBJ whole genome shotgun (WGS) entry which is preliminary data.</text>
</comment>
<evidence type="ECO:0000313" key="3">
    <source>
        <dbReference type="Proteomes" id="UP000721861"/>
    </source>
</evidence>
<keyword evidence="1" id="KW-0472">Membrane</keyword>
<evidence type="ECO:0000313" key="2">
    <source>
        <dbReference type="EMBL" id="MBS2209821.1"/>
    </source>
</evidence>
<dbReference type="RefSeq" id="WP_212223645.1">
    <property type="nucleotide sequence ID" value="NZ_JAGUCN010000001.1"/>
</dbReference>
<keyword evidence="3" id="KW-1185">Reference proteome</keyword>